<dbReference type="GO" id="GO:1990547">
    <property type="term" value="P:mitochondrial phosphate ion transmembrane transport"/>
    <property type="evidence" value="ECO:0007669"/>
    <property type="project" value="InterPro"/>
</dbReference>
<evidence type="ECO:0000256" key="3">
    <source>
        <dbReference type="ARBA" id="ARBA00022448"/>
    </source>
</evidence>
<feature type="repeat" description="Solcar" evidence="10">
    <location>
        <begin position="83"/>
        <end position="172"/>
    </location>
</feature>
<dbReference type="InterPro" id="IPR018108">
    <property type="entry name" value="MCP_transmembrane"/>
</dbReference>
<dbReference type="EMBL" id="JAGTXO010000031">
    <property type="protein sequence ID" value="KAG8460599.1"/>
    <property type="molecule type" value="Genomic_DNA"/>
</dbReference>
<evidence type="ECO:0000256" key="9">
    <source>
        <dbReference type="ARBA" id="ARBA00023136"/>
    </source>
</evidence>
<dbReference type="InterPro" id="IPR044677">
    <property type="entry name" value="SLC25A3/Pic2/Mir1-like"/>
</dbReference>
<accession>A0A8J6C4X7</accession>
<evidence type="ECO:0000256" key="11">
    <source>
        <dbReference type="RuleBase" id="RU000488"/>
    </source>
</evidence>
<keyword evidence="9 10" id="KW-0472">Membrane</keyword>
<dbReference type="GO" id="GO:0005315">
    <property type="term" value="F:phosphate transmembrane transporter activity"/>
    <property type="evidence" value="ECO:0007669"/>
    <property type="project" value="InterPro"/>
</dbReference>
<comment type="similarity">
    <text evidence="2 11">Belongs to the mitochondrial carrier (TC 2.A.29) family.</text>
</comment>
<reference evidence="14" key="1">
    <citation type="submission" date="2021-05" db="EMBL/GenBank/DDBJ databases">
        <title>The genome of the haptophyte Pavlova lutheri (Diacronema luteri, Pavlovales) - a model for lipid biosynthesis in eukaryotic algae.</title>
        <authorList>
            <person name="Hulatt C.J."/>
            <person name="Posewitz M.C."/>
        </authorList>
    </citation>
    <scope>NUCLEOTIDE SEQUENCE</scope>
    <source>
        <strain evidence="14">NIVA-4/92</strain>
    </source>
</reference>
<keyword evidence="8" id="KW-0496">Mitochondrion</keyword>
<keyword evidence="15" id="KW-1185">Reference proteome</keyword>
<dbReference type="AlphaFoldDB" id="A0A8J6C4X7"/>
<keyword evidence="7" id="KW-1133">Transmembrane helix</keyword>
<name>A0A8J6C4X7_DIALT</name>
<feature type="repeat" description="Solcar" evidence="10">
    <location>
        <begin position="190"/>
        <end position="275"/>
    </location>
</feature>
<protein>
    <submittedName>
        <fullName evidence="14">Uncharacterized protein</fullName>
    </submittedName>
</protein>
<evidence type="ECO:0000256" key="10">
    <source>
        <dbReference type="PROSITE-ProRule" id="PRU00282"/>
    </source>
</evidence>
<keyword evidence="6" id="KW-0999">Mitochondrion inner membrane</keyword>
<feature type="compositionally biased region" description="Basic and acidic residues" evidence="12">
    <location>
        <begin position="33"/>
        <end position="42"/>
    </location>
</feature>
<dbReference type="InterPro" id="IPR023395">
    <property type="entry name" value="MCP_dom_sf"/>
</dbReference>
<dbReference type="Pfam" id="PF00153">
    <property type="entry name" value="Mito_carr"/>
    <property type="match status" value="3"/>
</dbReference>
<proteinExistence type="inferred from homology"/>
<evidence type="ECO:0000313" key="15">
    <source>
        <dbReference type="Proteomes" id="UP000751190"/>
    </source>
</evidence>
<evidence type="ECO:0000256" key="7">
    <source>
        <dbReference type="ARBA" id="ARBA00022989"/>
    </source>
</evidence>
<dbReference type="PANTHER" id="PTHR45671:SF12">
    <property type="entry name" value="MITOCHONDRIAL PHOSPHATE CARRIER PROTEIN"/>
    <property type="match status" value="1"/>
</dbReference>
<feature type="signal peptide" evidence="13">
    <location>
        <begin position="1"/>
        <end position="27"/>
    </location>
</feature>
<gene>
    <name evidence="14" type="ORF">KFE25_011374</name>
</gene>
<evidence type="ECO:0000256" key="13">
    <source>
        <dbReference type="SAM" id="SignalP"/>
    </source>
</evidence>
<keyword evidence="5" id="KW-0677">Repeat</keyword>
<dbReference type="PROSITE" id="PS50920">
    <property type="entry name" value="SOLCAR"/>
    <property type="match status" value="3"/>
</dbReference>
<keyword evidence="3 11" id="KW-0813">Transport</keyword>
<dbReference type="PANTHER" id="PTHR45671">
    <property type="entry name" value="SOLUTE CARRIER FAMILY 25 (MITOCHONDRIAL CARRIER PHOSPHATE CARRIER), MEMBER 3, LIKE-RELATED-RELATED"/>
    <property type="match status" value="1"/>
</dbReference>
<dbReference type="SUPFAM" id="SSF103506">
    <property type="entry name" value="Mitochondrial carrier"/>
    <property type="match status" value="1"/>
</dbReference>
<feature type="chain" id="PRO_5035229615" evidence="13">
    <location>
        <begin position="28"/>
        <end position="430"/>
    </location>
</feature>
<evidence type="ECO:0000256" key="2">
    <source>
        <dbReference type="ARBA" id="ARBA00006375"/>
    </source>
</evidence>
<evidence type="ECO:0000256" key="1">
    <source>
        <dbReference type="ARBA" id="ARBA00004448"/>
    </source>
</evidence>
<dbReference type="OMA" id="PERAYAW"/>
<dbReference type="Gene3D" id="1.50.40.10">
    <property type="entry name" value="Mitochondrial carrier domain"/>
    <property type="match status" value="1"/>
</dbReference>
<dbReference type="GO" id="GO:0005743">
    <property type="term" value="C:mitochondrial inner membrane"/>
    <property type="evidence" value="ECO:0007669"/>
    <property type="project" value="UniProtKB-SubCell"/>
</dbReference>
<comment type="caution">
    <text evidence="14">The sequence shown here is derived from an EMBL/GenBank/DDBJ whole genome shotgun (WGS) entry which is preliminary data.</text>
</comment>
<feature type="region of interest" description="Disordered" evidence="12">
    <location>
        <begin position="26"/>
        <end position="78"/>
    </location>
</feature>
<sequence>MARLHRNVVRSAAIWLVALCTVSDGRGAPGARADARRADARASGRARAGASPPPRGAPARRAEQPAASGAPPPQPMRDRRVARYIGRVSIAGAISCSATHSLVVPLDVIKTRMQTDAQLTTVRAAALAVLRSGPGKGPIRAVAFFKGLGATSAGYWLQGAAKFGGYEALKNAAFTRLRALPNGEEACAAWRLPVMVASAFGAEAVASALLCPLEVLKLRIQTDSSYAARGLLCALSSTVRSEGFGALFKGLSAICLRQLPYTAVKLVTYEFFTTLVLSAAVRARLVERADPAHAGTVAARPLVSLAAGMLAGAAAALASQPADVLLTRLCGSAQVSQLSSCVIATGWAEQLRYLASIGLRECYAGLGARLAMVASMTSVQFLLYDQVRIQLNCAGPVPRNDAVGACARAADGARKGATAESGGDGLCHDP</sequence>
<comment type="subcellular location">
    <subcellularLocation>
        <location evidence="1">Mitochondrion inner membrane</location>
        <topology evidence="1">Multi-pass membrane protein</topology>
    </subcellularLocation>
</comment>
<organism evidence="14 15">
    <name type="scientific">Diacronema lutheri</name>
    <name type="common">Unicellular marine alga</name>
    <name type="synonym">Monochrysis lutheri</name>
    <dbReference type="NCBI Taxonomy" id="2081491"/>
    <lineage>
        <taxon>Eukaryota</taxon>
        <taxon>Haptista</taxon>
        <taxon>Haptophyta</taxon>
        <taxon>Pavlovophyceae</taxon>
        <taxon>Pavlovales</taxon>
        <taxon>Pavlovaceae</taxon>
        <taxon>Diacronema</taxon>
    </lineage>
</organism>
<feature type="repeat" description="Solcar" evidence="10">
    <location>
        <begin position="299"/>
        <end position="390"/>
    </location>
</feature>
<evidence type="ECO:0000256" key="5">
    <source>
        <dbReference type="ARBA" id="ARBA00022737"/>
    </source>
</evidence>
<evidence type="ECO:0000256" key="8">
    <source>
        <dbReference type="ARBA" id="ARBA00023128"/>
    </source>
</evidence>
<dbReference type="Proteomes" id="UP000751190">
    <property type="component" value="Unassembled WGS sequence"/>
</dbReference>
<keyword evidence="4 10" id="KW-0812">Transmembrane</keyword>
<evidence type="ECO:0000313" key="14">
    <source>
        <dbReference type="EMBL" id="KAG8460599.1"/>
    </source>
</evidence>
<keyword evidence="13" id="KW-0732">Signal</keyword>
<dbReference type="OrthoDB" id="427452at2759"/>
<evidence type="ECO:0000256" key="12">
    <source>
        <dbReference type="SAM" id="MobiDB-lite"/>
    </source>
</evidence>
<evidence type="ECO:0000256" key="4">
    <source>
        <dbReference type="ARBA" id="ARBA00022692"/>
    </source>
</evidence>
<evidence type="ECO:0000256" key="6">
    <source>
        <dbReference type="ARBA" id="ARBA00022792"/>
    </source>
</evidence>